<feature type="transmembrane region" description="Helical" evidence="1">
    <location>
        <begin position="66"/>
        <end position="89"/>
    </location>
</feature>
<feature type="transmembrane region" description="Helical" evidence="1">
    <location>
        <begin position="131"/>
        <end position="151"/>
    </location>
</feature>
<dbReference type="OrthoDB" id="2124888at2759"/>
<evidence type="ECO:0000313" key="2">
    <source>
        <dbReference type="EMBL" id="QLL32923.1"/>
    </source>
</evidence>
<dbReference type="Pfam" id="PF06127">
    <property type="entry name" value="Mpo1-like"/>
    <property type="match status" value="1"/>
</dbReference>
<name>A0A7G3ZHD7_9SACH</name>
<sequence>MLSPTALDLRSQLRFYKSYHRQKANVAIHAVFVPTILFATMCMLHRVELYRGTTLTHVFTLGYSVYYLLLSLPVGLLATGILVLANVALDRKWVHMSLASELALFVLGWVCQFTGHAFFEKKRPALVDNLLQSLVLAPYFILFELLFKLGFMPQLHAQLESDLSELTQDDRALLR</sequence>
<keyword evidence="1" id="KW-0472">Membrane</keyword>
<feature type="transmembrane region" description="Helical" evidence="1">
    <location>
        <begin position="101"/>
        <end position="119"/>
    </location>
</feature>
<keyword evidence="1" id="KW-1133">Transmembrane helix</keyword>
<dbReference type="Proteomes" id="UP000515788">
    <property type="component" value="Chromosome 4"/>
</dbReference>
<dbReference type="GO" id="GO:0005783">
    <property type="term" value="C:endoplasmic reticulum"/>
    <property type="evidence" value="ECO:0007669"/>
    <property type="project" value="TreeGrafter"/>
</dbReference>
<organism evidence="2 3">
    <name type="scientific">Torulaspora globosa</name>
    <dbReference type="NCBI Taxonomy" id="48254"/>
    <lineage>
        <taxon>Eukaryota</taxon>
        <taxon>Fungi</taxon>
        <taxon>Dikarya</taxon>
        <taxon>Ascomycota</taxon>
        <taxon>Saccharomycotina</taxon>
        <taxon>Saccharomycetes</taxon>
        <taxon>Saccharomycetales</taxon>
        <taxon>Saccharomycetaceae</taxon>
        <taxon>Torulaspora</taxon>
    </lineage>
</organism>
<dbReference type="AlphaFoldDB" id="A0A7G3ZHD7"/>
<dbReference type="PANTHER" id="PTHR28026:SF9">
    <property type="entry name" value="2-HYDROXY-PALMITIC ACID DIOXYGENASE MPO1"/>
    <property type="match status" value="1"/>
</dbReference>
<keyword evidence="1" id="KW-0812">Transmembrane</keyword>
<dbReference type="RefSeq" id="XP_037139597.1">
    <property type="nucleotide sequence ID" value="XM_037283701.1"/>
</dbReference>
<dbReference type="KEGG" id="tgb:HG536_0D04450"/>
<dbReference type="EMBL" id="CP059249">
    <property type="protein sequence ID" value="QLL32923.1"/>
    <property type="molecule type" value="Genomic_DNA"/>
</dbReference>
<reference evidence="2 3" key="1">
    <citation type="submission" date="2020-06" db="EMBL/GenBank/DDBJ databases">
        <title>The yeast mating-type switching endonuclease HO is a domesticated member of an unorthodox homing genetic element family.</title>
        <authorList>
            <person name="Coughlan A.Y."/>
            <person name="Lombardi L."/>
            <person name="Braun-Galleani S."/>
            <person name="Martos A.R."/>
            <person name="Galeote V."/>
            <person name="Bigey F."/>
            <person name="Dequin S."/>
            <person name="Byrne K.P."/>
            <person name="Wolfe K.H."/>
        </authorList>
    </citation>
    <scope>NUCLEOTIDE SEQUENCE [LARGE SCALE GENOMIC DNA]</scope>
    <source>
        <strain evidence="2 3">CBS764</strain>
    </source>
</reference>
<dbReference type="GeneID" id="59326090"/>
<gene>
    <name evidence="2" type="ORF">HG536_0D04450</name>
</gene>
<dbReference type="InterPro" id="IPR009305">
    <property type="entry name" value="Mpo1-like"/>
</dbReference>
<evidence type="ECO:0000313" key="3">
    <source>
        <dbReference type="Proteomes" id="UP000515788"/>
    </source>
</evidence>
<evidence type="ECO:0008006" key="4">
    <source>
        <dbReference type="Google" id="ProtNLM"/>
    </source>
</evidence>
<dbReference type="GO" id="GO:0016020">
    <property type="term" value="C:membrane"/>
    <property type="evidence" value="ECO:0007669"/>
    <property type="project" value="GOC"/>
</dbReference>
<evidence type="ECO:0000256" key="1">
    <source>
        <dbReference type="SAM" id="Phobius"/>
    </source>
</evidence>
<dbReference type="GO" id="GO:0046521">
    <property type="term" value="P:sphingoid catabolic process"/>
    <property type="evidence" value="ECO:0007669"/>
    <property type="project" value="TreeGrafter"/>
</dbReference>
<protein>
    <recommendedName>
        <fullName evidence="4">DUF962 domain-containing protein</fullName>
    </recommendedName>
</protein>
<accession>A0A7G3ZHD7</accession>
<proteinExistence type="predicted"/>
<keyword evidence="3" id="KW-1185">Reference proteome</keyword>
<feature type="transmembrane region" description="Helical" evidence="1">
    <location>
        <begin position="26"/>
        <end position="46"/>
    </location>
</feature>
<dbReference type="PANTHER" id="PTHR28026">
    <property type="entry name" value="DUF962 DOMAIN PROTEIN (AFU_ORTHOLOGUE AFUA_8G05310)"/>
    <property type="match status" value="1"/>
</dbReference>